<accession>A0ABD4T9B5</accession>
<keyword evidence="3" id="KW-1185">Reference proteome</keyword>
<feature type="domain" description="NACHT conflict system C-terminal helical" evidence="1">
    <location>
        <begin position="450"/>
        <end position="546"/>
    </location>
</feature>
<dbReference type="PANTHER" id="PTHR46312">
    <property type="entry name" value="NACHT DOMAIN-CONTAINING PROTEIN"/>
    <property type="match status" value="1"/>
</dbReference>
<sequence>MNQIIQQFTNDYSQNTIVITCRIAAKEYTFQGFRVVEVADFDEPQIRIFVEKWFQVKQKPQEIARSFFAKLEESQPVKELANSPLLLTLLCLIFEEKGKFPSNRSDLYAEAVDLLLKKWDNSREKERDEIYRGLSSKRRQDLLGKLALETFRNERYFFKRQEAEEIITDSIVNLSGIDPKPDKRDVDSATVLRSIQAQHGLLVERSVNVYSYSHLIFHEYFTAYEIIESHQYGVIATNIFQSRWHEVFRLAVEMLLSRREELDPFLLLVKGSLERKIAGNENTQTILQWIARQAACCKSSYKKAAIRAFYFWLSQLKSSRCRTYALQLSLGIDECLKEQFLPSHRDSKNYNLMLELLLKILSNGFGSETYKACNLGQILNLDQALFLSQRNLSLLRSSLFWPFVCPINAYPDYDFEVMQDLLSIRVRFDKLVDSIAYAMVCASESQDHGLHTILEHLQRELPKIENDDYLGFLDWWTENGDRWTEQLQAAMIQHRNIGHDWNFTEAEIKLLEQYFKANQLLVDCLNSDCSVSPEVRQEIEDTLLLPQKEINRYYAERQQRNA</sequence>
<gene>
    <name evidence="2" type="ORF">QQ91_0018750</name>
</gene>
<dbReference type="AlphaFoldDB" id="A0ABD4T9B5"/>
<evidence type="ECO:0000313" key="2">
    <source>
        <dbReference type="EMBL" id="MCM1984865.1"/>
    </source>
</evidence>
<dbReference type="PANTHER" id="PTHR46312:SF2">
    <property type="entry name" value="NUCLEOTIDE-BINDING OLIGOMERIZATION DOMAIN-CONTAINING PROTEIN 2-LIKE"/>
    <property type="match status" value="1"/>
</dbReference>
<dbReference type="Proteomes" id="UP000031561">
    <property type="component" value="Unassembled WGS sequence"/>
</dbReference>
<dbReference type="Pfam" id="PF22727">
    <property type="entry name" value="NCH2"/>
    <property type="match status" value="1"/>
</dbReference>
<dbReference type="EMBL" id="JTHE03000106">
    <property type="protein sequence ID" value="MCM1984865.1"/>
    <property type="molecule type" value="Genomic_DNA"/>
</dbReference>
<protein>
    <recommendedName>
        <fullName evidence="1">NACHT conflict system C-terminal helical domain-containing protein</fullName>
    </recommendedName>
</protein>
<comment type="caution">
    <text evidence="2">The sequence shown here is derived from an EMBL/GenBank/DDBJ whole genome shotgun (WGS) entry which is preliminary data.</text>
</comment>
<dbReference type="InterPro" id="IPR054501">
    <property type="entry name" value="NCH2"/>
</dbReference>
<proteinExistence type="predicted"/>
<name>A0ABD4T9B5_9CYAN</name>
<evidence type="ECO:0000313" key="3">
    <source>
        <dbReference type="Proteomes" id="UP000031561"/>
    </source>
</evidence>
<dbReference type="RefSeq" id="WP_166277297.1">
    <property type="nucleotide sequence ID" value="NZ_JTHE03000106.1"/>
</dbReference>
<reference evidence="2 3" key="1">
    <citation type="journal article" date="2015" name="Genome Announc.">
        <title>Draft Genome Sequence of Filamentous Marine Cyanobacterium Lyngbya confervoides Strain BDU141951.</title>
        <authorList>
            <person name="Chandrababunaidu M.M."/>
            <person name="Sen D."/>
            <person name="Tripathy S."/>
        </authorList>
    </citation>
    <scope>NUCLEOTIDE SEQUENCE [LARGE SCALE GENOMIC DNA]</scope>
    <source>
        <strain evidence="2 3">BDU141951</strain>
    </source>
</reference>
<evidence type="ECO:0000259" key="1">
    <source>
        <dbReference type="Pfam" id="PF22727"/>
    </source>
</evidence>
<organism evidence="2 3">
    <name type="scientific">Lyngbya confervoides BDU141951</name>
    <dbReference type="NCBI Taxonomy" id="1574623"/>
    <lineage>
        <taxon>Bacteria</taxon>
        <taxon>Bacillati</taxon>
        <taxon>Cyanobacteriota</taxon>
        <taxon>Cyanophyceae</taxon>
        <taxon>Oscillatoriophycideae</taxon>
        <taxon>Oscillatoriales</taxon>
        <taxon>Microcoleaceae</taxon>
        <taxon>Lyngbya</taxon>
    </lineage>
</organism>